<dbReference type="InterPro" id="IPR037066">
    <property type="entry name" value="Plug_dom_sf"/>
</dbReference>
<reference evidence="11" key="1">
    <citation type="submission" date="2016-11" db="EMBL/GenBank/DDBJ databases">
        <authorList>
            <person name="Varghese N."/>
            <person name="Submissions S."/>
        </authorList>
    </citation>
    <scope>NUCLEOTIDE SEQUENCE [LARGE SCALE GENOMIC DNA]</scope>
    <source>
        <strain evidence="11">DSM 26134</strain>
    </source>
</reference>
<dbReference type="InterPro" id="IPR012910">
    <property type="entry name" value="Plug_dom"/>
</dbReference>
<proteinExistence type="inferred from homology"/>
<dbReference type="InterPro" id="IPR039426">
    <property type="entry name" value="TonB-dep_rcpt-like"/>
</dbReference>
<keyword evidence="4 7" id="KW-0812">Transmembrane</keyword>
<evidence type="ECO:0000256" key="2">
    <source>
        <dbReference type="ARBA" id="ARBA00022448"/>
    </source>
</evidence>
<name>A0A1M6KEN9_REIAG</name>
<feature type="signal peptide" evidence="8">
    <location>
        <begin position="1"/>
        <end position="31"/>
    </location>
</feature>
<dbReference type="InterPro" id="IPR023996">
    <property type="entry name" value="TonB-dep_OMP_SusC/RagA"/>
</dbReference>
<dbReference type="Proteomes" id="UP000184474">
    <property type="component" value="Unassembled WGS sequence"/>
</dbReference>
<dbReference type="EMBL" id="FRAA01000001">
    <property type="protein sequence ID" value="SHJ57388.1"/>
    <property type="molecule type" value="Genomic_DNA"/>
</dbReference>
<dbReference type="Pfam" id="PF13715">
    <property type="entry name" value="CarbopepD_reg_2"/>
    <property type="match status" value="1"/>
</dbReference>
<evidence type="ECO:0000256" key="4">
    <source>
        <dbReference type="ARBA" id="ARBA00022692"/>
    </source>
</evidence>
<dbReference type="InterPro" id="IPR008969">
    <property type="entry name" value="CarboxyPept-like_regulatory"/>
</dbReference>
<dbReference type="Pfam" id="PF07715">
    <property type="entry name" value="Plug"/>
    <property type="match status" value="1"/>
</dbReference>
<evidence type="ECO:0000256" key="3">
    <source>
        <dbReference type="ARBA" id="ARBA00022452"/>
    </source>
</evidence>
<dbReference type="SUPFAM" id="SSF56935">
    <property type="entry name" value="Porins"/>
    <property type="match status" value="1"/>
</dbReference>
<comment type="subcellular location">
    <subcellularLocation>
        <location evidence="1 7">Cell outer membrane</location>
        <topology evidence="1 7">Multi-pass membrane protein</topology>
    </subcellularLocation>
</comment>
<keyword evidence="6 7" id="KW-0998">Cell outer membrane</keyword>
<dbReference type="Gene3D" id="2.170.130.10">
    <property type="entry name" value="TonB-dependent receptor, plug domain"/>
    <property type="match status" value="1"/>
</dbReference>
<evidence type="ECO:0000256" key="8">
    <source>
        <dbReference type="SAM" id="SignalP"/>
    </source>
</evidence>
<dbReference type="InterPro" id="IPR036942">
    <property type="entry name" value="Beta-barrel_TonB_sf"/>
</dbReference>
<keyword evidence="3 7" id="KW-1134">Transmembrane beta strand</keyword>
<dbReference type="Gene3D" id="2.40.170.20">
    <property type="entry name" value="TonB-dependent receptor, beta-barrel domain"/>
    <property type="match status" value="1"/>
</dbReference>
<dbReference type="GO" id="GO:0009279">
    <property type="term" value="C:cell outer membrane"/>
    <property type="evidence" value="ECO:0007669"/>
    <property type="project" value="UniProtKB-SubCell"/>
</dbReference>
<keyword evidence="11" id="KW-1185">Reference proteome</keyword>
<dbReference type="STRING" id="156994.SAMN04488028_101548"/>
<feature type="domain" description="TonB-dependent receptor plug" evidence="9">
    <location>
        <begin position="225"/>
        <end position="333"/>
    </location>
</feature>
<dbReference type="FunFam" id="2.170.130.10:FF:000003">
    <property type="entry name" value="SusC/RagA family TonB-linked outer membrane protein"/>
    <property type="match status" value="1"/>
</dbReference>
<evidence type="ECO:0000256" key="7">
    <source>
        <dbReference type="PROSITE-ProRule" id="PRU01360"/>
    </source>
</evidence>
<evidence type="ECO:0000256" key="6">
    <source>
        <dbReference type="ARBA" id="ARBA00023237"/>
    </source>
</evidence>
<dbReference type="PROSITE" id="PS52016">
    <property type="entry name" value="TONB_DEPENDENT_REC_3"/>
    <property type="match status" value="1"/>
</dbReference>
<evidence type="ECO:0000259" key="9">
    <source>
        <dbReference type="Pfam" id="PF07715"/>
    </source>
</evidence>
<dbReference type="InterPro" id="IPR023997">
    <property type="entry name" value="TonB-dep_OMP_SusC/RagA_CS"/>
</dbReference>
<organism evidence="10 11">
    <name type="scientific">Reichenbachiella agariperforans</name>
    <dbReference type="NCBI Taxonomy" id="156994"/>
    <lineage>
        <taxon>Bacteria</taxon>
        <taxon>Pseudomonadati</taxon>
        <taxon>Bacteroidota</taxon>
        <taxon>Cytophagia</taxon>
        <taxon>Cytophagales</taxon>
        <taxon>Reichenbachiellaceae</taxon>
        <taxon>Reichenbachiella</taxon>
    </lineage>
</organism>
<keyword evidence="8" id="KW-0732">Signal</keyword>
<evidence type="ECO:0000256" key="1">
    <source>
        <dbReference type="ARBA" id="ARBA00004571"/>
    </source>
</evidence>
<dbReference type="NCBIfam" id="TIGR04056">
    <property type="entry name" value="OMP_RagA_SusC"/>
    <property type="match status" value="1"/>
</dbReference>
<feature type="chain" id="PRO_5012793729" evidence="8">
    <location>
        <begin position="32"/>
        <end position="1146"/>
    </location>
</feature>
<evidence type="ECO:0000256" key="5">
    <source>
        <dbReference type="ARBA" id="ARBA00023136"/>
    </source>
</evidence>
<evidence type="ECO:0000313" key="10">
    <source>
        <dbReference type="EMBL" id="SHJ57388.1"/>
    </source>
</evidence>
<accession>A0A1M6KEN9</accession>
<evidence type="ECO:0000313" key="11">
    <source>
        <dbReference type="Proteomes" id="UP000184474"/>
    </source>
</evidence>
<dbReference type="Gene3D" id="2.60.40.1120">
    <property type="entry name" value="Carboxypeptidase-like, regulatory domain"/>
    <property type="match status" value="1"/>
</dbReference>
<dbReference type="NCBIfam" id="TIGR04057">
    <property type="entry name" value="SusC_RagA_signa"/>
    <property type="match status" value="1"/>
</dbReference>
<gene>
    <name evidence="10" type="ORF">SAMN04488028_101548</name>
</gene>
<protein>
    <submittedName>
        <fullName evidence="10">TonB-linked outer membrane protein, SusC/RagA family</fullName>
    </submittedName>
</protein>
<dbReference type="AlphaFoldDB" id="A0A1M6KEN9"/>
<dbReference type="SUPFAM" id="SSF49464">
    <property type="entry name" value="Carboxypeptidase regulatory domain-like"/>
    <property type="match status" value="1"/>
</dbReference>
<keyword evidence="2 7" id="KW-0813">Transport</keyword>
<keyword evidence="5 7" id="KW-0472">Membrane</keyword>
<sequence length="1146" mass="127902">MKAKLLVIPLRCRAIFIGLYLLCGLMSSANAWDGKAIKSIEDIYVTIQMEEGNLEETFTTISEQTGLNFHYDRQLAVSRSVKSEMSQVTLGECLRYLAKEAQLNFRRINETIHVEDAAGTKAQVTESFYEQDLVVTGTVRSEDDGTGLPGVNVVIKGSTVGTVTDIDGNFRINVPSKESVLYFSFIGYIAQEALVGDQAVIDVVMKLDVTSLEEVVIVGYGEQKKETVVGAVSQTDAAVLERVAGVPNVSTALTGNLPGVITTASTGMPGDENPQIVIRGVSSWNGSQPLILVDGVERPEYFNTMDVGSVENISVLKDASATAVFGSRGANGVVIVTTKRGREGKAEITARVNTTAKIVSKLPGTLDSYSAIRVRNQAIENELSNNPGSWDFMIPQSTVDKYRYPADAAEAERYPNVDWQNELFKDYAMAYNANIGIRGGTEITKYFASIDYQNEGDLMKDANNNRGYDPGYSYNRLNFRSNLDFQLTPTTKLSTNLSGTYGVRKTPWGGGNEYPFWIAAYGNAPDAFIPRYSDGTWGFYEPNVQGGLNSVRILALSGVQYTTRAQMSTNFSLEQDLDFVLKGLKFTGTLAVDNQFVEIDRGVNDQYNAVQEKWINPQTGQTLYGQNFDAATRFDFYDQGASWSPTGGSVADWESQRRLYYQLRLNYDKTIAEKHNVGLMGLMSRQEDVLGSQIPRYREDWVFRATYNYDGKYSIEYNGAYNGSEKFGVDYRFAFFSSGGVNWMLSEENFMKGIPFLDVLKLRASYGEVGDDQVAGRFLFADTWNYQYESQLGTAGVTGEYSPYTWYRQTELGNPSVRWETVYKYNAGVDFGFFKGLISGSVDVFRDRREDILIGDGRAVPFYFGASPPVANLGEMQTQGYEVVLNIEKNITNSLRVWASMNMTHAKDEIINRDDPELLPEYQKQAGYQLGQARTHISADYYDTWDELYASTPHDNNDQAKIPGNRNILDYNADGIITAQDAAPFGFSGTPQNTYSTTVGFEWKGLSAFVQFYGVTNVTRQVVFTSLSGQLNRVYEEGSYWSEDNTNADQPMPRWLSTPNYNTGSRYMYDGSYLRLKNAEIAYRFSTDWINKIGLSSMRVYVNGNNLLLWTKMPDDRESNFAGNGWAAQGAYPTVKRVNLGLNLTF</sequence>
<comment type="similarity">
    <text evidence="7">Belongs to the TonB-dependent receptor family.</text>
</comment>